<dbReference type="CDD" id="cd03143">
    <property type="entry name" value="A4_beta-galactosidase_middle_domain"/>
    <property type="match status" value="1"/>
</dbReference>
<protein>
    <submittedName>
        <fullName evidence="1">Uncharacterized protein</fullName>
    </submittedName>
</protein>
<sequence>MLYKKNGEAVLSDELFRNPTSEYRGTPFWAWNCKLEKGLLERQIGYFKEMGFGGFHMHSRTGMGTPYLSDEFMEMVRFCVEQAKKNDMLAWLYDEDRFPSGSAGGILTKDPKYRSRHMLFTKRTLETLPPEEAVRTGAPYLIASYEIRLAEDGTLSYYGKKEDGAWHAYCLTQEPSPWYNNQTYVDTLNKDAMDAFIRITHERYKEAVGTDFDGAVPAIFTDEPQFERKETLRSALEDGEVKLPWTFDVPETYAAAYGGADITETIPELIWDLPEGRISQARYRFHDHIAERFACAFADNIGAWCRQNKIYLTGHVMEEHNLLAQTHSTGDTMRSYRSFGIPGVDMLCDGLEFSTLKQVQSAVNQYGSEAELSELYGVTNWDFDFRGHKFQGDWQAALGVSVRVPHLAFLSMEGEAKRDYPASIGYQSPWYKEYKYVEDHFARLNTALVRGRPLVHVAVIHPVESYWLHWGPARETAAVRDQIETNFQNITRWLLFANIDFDYICESLLPQQYDAAAGSDARLHVGKMAYRTVIVPACETLRSSTVQALEEFRAHGGRLIFLGACPSHIDALPDTEGRIRTLYDISCAMPFEKEAIICALYDDRDIEVEGAENMLYRMRCDGKDKWLFLTHGLKPADKDRPCRQDITVAVHGLYAPLLYDTQDGSILEIPYEIDETAKITKIRAVLYDYDSLLLRLRPSGEGSGPRKGVYDKWQSSRSVKRSLSLPQHVNCSFSEPNVLLLDVCAYAFDGGAWQPEEEILRIDNKFRETLGWPCRQGYYAQPWTVPEERPEHTLRLRFSFESTAEIKDALLAAEHAGTLRATLNGIPVKPEIQGYFTDEAIQTLRLPEIRIGTNVLEAELPFGKRIGAEWFYILGKFDVSLCGTKKTLTPCASRRSFESLTRQGMPFYGANATYEAEFILEEPSDISVSLSKYRGALVKVSIDGIVRGIIAYSPYRLNIDALPAGKHTVSLELFGNRYNSFGSLHNADANTWWIDAMVWRTEGDRWTYDYLVRDFGILAPPEIKILE</sequence>
<dbReference type="InterPro" id="IPR029062">
    <property type="entry name" value="Class_I_gatase-like"/>
</dbReference>
<comment type="caution">
    <text evidence="1">The sequence shown here is derived from an EMBL/GenBank/DDBJ whole genome shotgun (WGS) entry which is preliminary data.</text>
</comment>
<dbReference type="PANTHER" id="PTHR36848:SF2">
    <property type="entry name" value="SECRETED PROTEIN"/>
    <property type="match status" value="1"/>
</dbReference>
<dbReference type="Proteomes" id="UP000824089">
    <property type="component" value="Unassembled WGS sequence"/>
</dbReference>
<organism evidence="1 2">
    <name type="scientific">Candidatus Egerieisoma faecipullorum</name>
    <dbReference type="NCBI Taxonomy" id="2840963"/>
    <lineage>
        <taxon>Bacteria</taxon>
        <taxon>Bacillati</taxon>
        <taxon>Bacillota</taxon>
        <taxon>Clostridia</taxon>
        <taxon>Eubacteriales</taxon>
        <taxon>Clostridiaceae</taxon>
        <taxon>Clostridiaceae incertae sedis</taxon>
        <taxon>Candidatus Egerieisoma</taxon>
    </lineage>
</organism>
<reference evidence="1" key="2">
    <citation type="journal article" date="2021" name="PeerJ">
        <title>Extensive microbial diversity within the chicken gut microbiome revealed by metagenomics and culture.</title>
        <authorList>
            <person name="Gilroy R."/>
            <person name="Ravi A."/>
            <person name="Getino M."/>
            <person name="Pursley I."/>
            <person name="Horton D.L."/>
            <person name="Alikhan N.F."/>
            <person name="Baker D."/>
            <person name="Gharbi K."/>
            <person name="Hall N."/>
            <person name="Watson M."/>
            <person name="Adriaenssens E.M."/>
            <person name="Foster-Nyarko E."/>
            <person name="Jarju S."/>
            <person name="Secka A."/>
            <person name="Antonio M."/>
            <person name="Oren A."/>
            <person name="Chaudhuri R.R."/>
            <person name="La Ragione R."/>
            <person name="Hildebrand F."/>
            <person name="Pallen M.J."/>
        </authorList>
    </citation>
    <scope>NUCLEOTIDE SEQUENCE</scope>
    <source>
        <strain evidence="1">CHK195-4489</strain>
    </source>
</reference>
<name>A0A9D1I8L4_9CLOT</name>
<dbReference type="AlphaFoldDB" id="A0A9D1I8L4"/>
<reference evidence="1" key="1">
    <citation type="submission" date="2020-10" db="EMBL/GenBank/DDBJ databases">
        <authorList>
            <person name="Gilroy R."/>
        </authorList>
    </citation>
    <scope>NUCLEOTIDE SEQUENCE</scope>
    <source>
        <strain evidence="1">CHK195-4489</strain>
    </source>
</reference>
<evidence type="ECO:0000313" key="1">
    <source>
        <dbReference type="EMBL" id="HIU28975.1"/>
    </source>
</evidence>
<gene>
    <name evidence="1" type="ORF">IAD50_01625</name>
</gene>
<dbReference type="Gene3D" id="3.40.50.880">
    <property type="match status" value="1"/>
</dbReference>
<dbReference type="PANTHER" id="PTHR36848">
    <property type="entry name" value="DNA-BINDING PROTEIN (PUTATIVE SECRETED PROTEIN)-RELATED"/>
    <property type="match status" value="1"/>
</dbReference>
<proteinExistence type="predicted"/>
<dbReference type="InterPro" id="IPR053161">
    <property type="entry name" value="Ulvan_degrading_GH"/>
</dbReference>
<dbReference type="EMBL" id="DVMM01000032">
    <property type="protein sequence ID" value="HIU28975.1"/>
    <property type="molecule type" value="Genomic_DNA"/>
</dbReference>
<evidence type="ECO:0000313" key="2">
    <source>
        <dbReference type="Proteomes" id="UP000824089"/>
    </source>
</evidence>
<accession>A0A9D1I8L4</accession>